<name>A0A1M7YJP3_9BACT</name>
<dbReference type="PANTHER" id="PTHR32063:SF19">
    <property type="entry name" value="CATION EFFLUX SYSTEM PROTEIN CUSA"/>
    <property type="match status" value="1"/>
</dbReference>
<dbReference type="Gene3D" id="1.20.1640.10">
    <property type="entry name" value="Multidrug efflux transporter AcrB transmembrane domain"/>
    <property type="match status" value="1"/>
</dbReference>
<keyword evidence="1" id="KW-0472">Membrane</keyword>
<feature type="transmembrane region" description="Helical" evidence="1">
    <location>
        <begin position="32"/>
        <end position="54"/>
    </location>
</feature>
<evidence type="ECO:0000313" key="2">
    <source>
        <dbReference type="EMBL" id="SHO52796.1"/>
    </source>
</evidence>
<dbReference type="PANTHER" id="PTHR32063">
    <property type="match status" value="1"/>
</dbReference>
<dbReference type="STRING" id="1121416.SAMN02745220_04768"/>
<evidence type="ECO:0000256" key="1">
    <source>
        <dbReference type="SAM" id="Phobius"/>
    </source>
</evidence>
<dbReference type="GO" id="GO:0005886">
    <property type="term" value="C:plasma membrane"/>
    <property type="evidence" value="ECO:0007669"/>
    <property type="project" value="TreeGrafter"/>
</dbReference>
<reference evidence="2 3" key="1">
    <citation type="submission" date="2016-12" db="EMBL/GenBank/DDBJ databases">
        <authorList>
            <person name="Song W.-J."/>
            <person name="Kurnit D.M."/>
        </authorList>
    </citation>
    <scope>NUCLEOTIDE SEQUENCE [LARGE SCALE GENOMIC DNA]</scope>
    <source>
        <strain evidence="2 3">DSM 18488</strain>
    </source>
</reference>
<dbReference type="InterPro" id="IPR001036">
    <property type="entry name" value="Acrflvin-R"/>
</dbReference>
<dbReference type="EMBL" id="FRFE01000041">
    <property type="protein sequence ID" value="SHO52796.1"/>
    <property type="molecule type" value="Genomic_DNA"/>
</dbReference>
<sequence length="70" mass="7451">MMTVVAIIAGRAPIMWSSGTGSEVMKRIAAPMVGGMVSATVLTLVVVPAIYGLWKGYGLPRRTTVEEKEN</sequence>
<dbReference type="SUPFAM" id="SSF82866">
    <property type="entry name" value="Multidrug efflux transporter AcrB transmembrane domain"/>
    <property type="match status" value="1"/>
</dbReference>
<dbReference type="Proteomes" id="UP000184603">
    <property type="component" value="Unassembled WGS sequence"/>
</dbReference>
<keyword evidence="1" id="KW-0812">Transmembrane</keyword>
<keyword evidence="3" id="KW-1185">Reference proteome</keyword>
<keyword evidence="1" id="KW-1133">Transmembrane helix</keyword>
<accession>A0A1M7YJP3</accession>
<dbReference type="GO" id="GO:0042910">
    <property type="term" value="F:xenobiotic transmembrane transporter activity"/>
    <property type="evidence" value="ECO:0007669"/>
    <property type="project" value="TreeGrafter"/>
</dbReference>
<protein>
    <submittedName>
        <fullName evidence="2">AcrB/AcrD/AcrF family protein</fullName>
    </submittedName>
</protein>
<dbReference type="Pfam" id="PF00873">
    <property type="entry name" value="ACR_tran"/>
    <property type="match status" value="1"/>
</dbReference>
<dbReference type="AlphaFoldDB" id="A0A1M7YJP3"/>
<gene>
    <name evidence="2" type="ORF">SAMN02745220_04768</name>
</gene>
<organism evidence="2 3">
    <name type="scientific">Desulfopila aestuarii DSM 18488</name>
    <dbReference type="NCBI Taxonomy" id="1121416"/>
    <lineage>
        <taxon>Bacteria</taxon>
        <taxon>Pseudomonadati</taxon>
        <taxon>Thermodesulfobacteriota</taxon>
        <taxon>Desulfobulbia</taxon>
        <taxon>Desulfobulbales</taxon>
        <taxon>Desulfocapsaceae</taxon>
        <taxon>Desulfopila</taxon>
    </lineage>
</organism>
<evidence type="ECO:0000313" key="3">
    <source>
        <dbReference type="Proteomes" id="UP000184603"/>
    </source>
</evidence>
<proteinExistence type="predicted"/>